<evidence type="ECO:0000259" key="2">
    <source>
        <dbReference type="Pfam" id="PF18962"/>
    </source>
</evidence>
<dbReference type="NCBIfam" id="TIGR04183">
    <property type="entry name" value="Por_Secre_tail"/>
    <property type="match status" value="1"/>
</dbReference>
<reference evidence="4" key="1">
    <citation type="journal article" date="2019" name="Int. J. Syst. Evol. Microbiol.">
        <title>The Global Catalogue of Microorganisms (GCM) 10K type strain sequencing project: providing services to taxonomists for standard genome sequencing and annotation.</title>
        <authorList>
            <consortium name="The Broad Institute Genomics Platform"/>
            <consortium name="The Broad Institute Genome Sequencing Center for Infectious Disease"/>
            <person name="Wu L."/>
            <person name="Ma J."/>
        </authorList>
    </citation>
    <scope>NUCLEOTIDE SEQUENCE [LARGE SCALE GENOMIC DNA]</scope>
    <source>
        <strain evidence="4">JCM 16083</strain>
    </source>
</reference>
<keyword evidence="4" id="KW-1185">Reference proteome</keyword>
<dbReference type="InterPro" id="IPR026444">
    <property type="entry name" value="Secre_tail"/>
</dbReference>
<dbReference type="InterPro" id="IPR029058">
    <property type="entry name" value="AB_hydrolase_fold"/>
</dbReference>
<dbReference type="Pfam" id="PF18962">
    <property type="entry name" value="Por_Secre_tail"/>
    <property type="match status" value="1"/>
</dbReference>
<comment type="caution">
    <text evidence="3">The sequence shown here is derived from an EMBL/GenBank/DDBJ whole genome shotgun (WGS) entry which is preliminary data.</text>
</comment>
<dbReference type="EMBL" id="BAAAFH010000007">
    <property type="protein sequence ID" value="GAA0874927.1"/>
    <property type="molecule type" value="Genomic_DNA"/>
</dbReference>
<dbReference type="SUPFAM" id="SSF53474">
    <property type="entry name" value="alpha/beta-Hydrolases"/>
    <property type="match status" value="1"/>
</dbReference>
<dbReference type="RefSeq" id="WP_343785855.1">
    <property type="nucleotide sequence ID" value="NZ_BAAAFH010000007.1"/>
</dbReference>
<dbReference type="SUPFAM" id="SSF51126">
    <property type="entry name" value="Pectin lyase-like"/>
    <property type="match status" value="1"/>
</dbReference>
<protein>
    <recommendedName>
        <fullName evidence="2">Secretion system C-terminal sorting domain-containing protein</fullName>
    </recommendedName>
</protein>
<dbReference type="Proteomes" id="UP001501126">
    <property type="component" value="Unassembled WGS sequence"/>
</dbReference>
<proteinExistence type="predicted"/>
<keyword evidence="1" id="KW-0732">Signal</keyword>
<name>A0ABP3Y2D4_9FLAO</name>
<organism evidence="3 4">
    <name type="scientific">Wandonia haliotis</name>
    <dbReference type="NCBI Taxonomy" id="574963"/>
    <lineage>
        <taxon>Bacteria</taxon>
        <taxon>Pseudomonadati</taxon>
        <taxon>Bacteroidota</taxon>
        <taxon>Flavobacteriia</taxon>
        <taxon>Flavobacteriales</taxon>
        <taxon>Crocinitomicaceae</taxon>
        <taxon>Wandonia</taxon>
    </lineage>
</organism>
<gene>
    <name evidence="3" type="ORF">GCM10009118_13350</name>
</gene>
<sequence length="1677" mass="185035">MRLLLVLSGCLLLVTGGVFSQNLDYTINIQDSVGYDYYEKTQELLENLDVSEVTSGILYERGFPFVNFEPFKGGALDTVTANRLTFSLAYASLFSMAMDTVKRLPLPQRYMQKVDVLAEREQADTIPLLILHQNYHRLKAHARDSNLVVLSNDQFYDVPGRSESPFQEDSVCMVAAAREKLTTTGALTFTLDTTLWFSNTGKVIDQLRLHFGNGWQDLKPGMLYTHTFDSTGVYPFSAQVVYLDGTVYHSKSYVEVELKSGAEFVPSYSQRITSSIAYWGESGYPPGMYPTSPYGAGTAHVYLACGHEDIVKPFIWVEGYNPKMSETIDLGLEFQDAVDRLIFIDFPSTGSKSILEHLRAEGYDIIVLDYDDGGTYIQRNAYFFVEAMKWINQVKRDQGSIEKNVVMGQSMGGMVARYGLRWMEMNAIDHETATYISFDTGHQGTNVPLGAQMAVRHVAGLHIGFSALTNQTLEDFVAPLRDARRLLDIPASRQMLAFQTYGPLHPFNLHNQYYSEQNVVLGMPQNCEILAIANGSQLAVGGAQNFLPGTSLLSAVSGNIVLMNGLVNSEAFQDDYGDSEVVGGIVASAFGPFITFGLGTSALAVADIRAAPDGSGVVYTGIFHVSVLNYPIILSNKTGSVEGMKPVDSSPGGAMNPILFPQMIPPYAELINFNIHAWSFTPVVSTLNFAGGAHSGYSNVYTNAFTNPVQALQQNQAVGIDHYIAAASQTVYNRTDKDGVVYPENVTLNNTLHTFFNPRIAPWFLYHLVGEEIPAGMTSLTASAFNFGKTNVLPQSYYQAGAGPVRTRSVLDHDLTLNSQGILRVNGSAPIGFSNSGDGVAADNSVFSVKVRGGECGTEEVIVTVNSGGQLILGDGAGRRGEMVFYPNTKLVINSGGEVIVRPGSNMVFEEGSELILNGGRLHIEDNARVMQKSQSPMTVNENSEFMLTGHGSLYYTHGQINLGDNTTFEIGTATNAKGRIVIRGTEMDYANWGQNTALYLIGDDKDDELIRFEQKGMLLVTPDAEGDVPDELRIMHCLVRFTEDTEHEDAIISSTRIRSTRARFVNENDLVAQHIRVAAPSTFRQCEFDNAGIWSYLFEPSNRLTVFMSDFNNHRYISGTNNLFHAIQNERGNVHISYSTFDNCNAAIRTEDLSLASVIDNNTFVNPPGNARAYADDSQVEITFKKNTIDQYAYGVSDSYGKMNVLCNEFLGTSVSTLEAHYSSMDLSRYFRLGGYNRIESNHTGPVILANTAALKLIKGYNKITNPGLFVEGTTSWACMAGYPCEVSGIANQWANDLTPPSSAKFNLTSYIGQTVSVPTDPVLALQPCQVFDAGGVIGNPVYSFSNADLVSLFDTDETEYPSLPLVNTASYNNVRLDVAILTALYKMDRRDSTQGDNAKAMTLLDELISDQITRRDIMKSPELFSLVLSEMKYIVEEEIMNDTLSAWPATTFTFLQGQYARLLNEFTNEFAGVPMNNQIFALELDKAHFMRQVGSETIALEILESMEQCGVDSIQQIQVNHRKKAIIKSIQIASQPDKVKAFEPEPRTVDTSTFILPSAAIPLDQYSGTILQNPTKADYITCGGKKSSQMVTEEPGFEVRLFPNPNTGEFILTHNHTDEEELALEVYSISGAIVYREKITSDRMKVNMGEISPGVYYYRVRVTEHYTYSGKLIVH</sequence>
<accession>A0ABP3Y2D4</accession>
<evidence type="ECO:0000256" key="1">
    <source>
        <dbReference type="ARBA" id="ARBA00022729"/>
    </source>
</evidence>
<feature type="domain" description="Secretion system C-terminal sorting" evidence="2">
    <location>
        <begin position="1603"/>
        <end position="1676"/>
    </location>
</feature>
<dbReference type="Gene3D" id="3.40.50.1820">
    <property type="entry name" value="alpha/beta hydrolase"/>
    <property type="match status" value="1"/>
</dbReference>
<evidence type="ECO:0000313" key="3">
    <source>
        <dbReference type="EMBL" id="GAA0874927.1"/>
    </source>
</evidence>
<evidence type="ECO:0000313" key="4">
    <source>
        <dbReference type="Proteomes" id="UP001501126"/>
    </source>
</evidence>
<dbReference type="InterPro" id="IPR011050">
    <property type="entry name" value="Pectin_lyase_fold/virulence"/>
</dbReference>